<dbReference type="SUPFAM" id="SSF46785">
    <property type="entry name" value="Winged helix' DNA-binding domain"/>
    <property type="match status" value="1"/>
</dbReference>
<accession>A0A1W1H8V3</accession>
<dbReference type="GO" id="GO:0003677">
    <property type="term" value="F:DNA binding"/>
    <property type="evidence" value="ECO:0007669"/>
    <property type="project" value="UniProtKB-KW"/>
</dbReference>
<sequence>MRNMMLNPHSPIPLYHQLAEILIKQIRSACSPGEMLPSETTIAKQYGIGRPTVRQAMEILVRKGMVERRRGSGTFVKDNSCEVDLFSLAGTSQAFFKQGIATRSKIVSQLSLQKIEDKITNPFQGKSALFFSRLTLVHDEPELADIPVLLEDIYLDPELFPGLDKVDLDHLPLSQVISENYYLKPESGRQSFKISFLSKKQANLLSMKQTDPVLEVERTLHFPGVRQALFSRLYCRTEKFAFSQTIVI</sequence>
<protein>
    <submittedName>
        <fullName evidence="5">Transcriptional regulator, GntR family</fullName>
    </submittedName>
</protein>
<dbReference type="InterPro" id="IPR011663">
    <property type="entry name" value="UTRA"/>
</dbReference>
<evidence type="ECO:0000256" key="3">
    <source>
        <dbReference type="ARBA" id="ARBA00023163"/>
    </source>
</evidence>
<reference evidence="5 6" key="1">
    <citation type="submission" date="2017-03" db="EMBL/GenBank/DDBJ databases">
        <authorList>
            <person name="Afonso C.L."/>
            <person name="Miller P.J."/>
            <person name="Scott M.A."/>
            <person name="Spackman E."/>
            <person name="Goraichik I."/>
            <person name="Dimitrov K.M."/>
            <person name="Suarez D.L."/>
            <person name="Swayne D.E."/>
        </authorList>
    </citation>
    <scope>NUCLEOTIDE SEQUENCE [LARGE SCALE GENOMIC DNA]</scope>
    <source>
        <strain evidence="5">PRJEB14757</strain>
    </source>
</reference>
<dbReference type="InterPro" id="IPR036388">
    <property type="entry name" value="WH-like_DNA-bd_sf"/>
</dbReference>
<evidence type="ECO:0000313" key="6">
    <source>
        <dbReference type="Proteomes" id="UP000191931"/>
    </source>
</evidence>
<dbReference type="PANTHER" id="PTHR44846">
    <property type="entry name" value="MANNOSYL-D-GLYCERATE TRANSPORT/METABOLISM SYSTEM REPRESSOR MNGR-RELATED"/>
    <property type="match status" value="1"/>
</dbReference>
<dbReference type="PANTHER" id="PTHR44846:SF1">
    <property type="entry name" value="MANNOSYL-D-GLYCERATE TRANSPORT_METABOLISM SYSTEM REPRESSOR MNGR-RELATED"/>
    <property type="match status" value="1"/>
</dbReference>
<dbReference type="Gene3D" id="1.10.10.10">
    <property type="entry name" value="Winged helix-like DNA-binding domain superfamily/Winged helix DNA-binding domain"/>
    <property type="match status" value="1"/>
</dbReference>
<dbReference type="GO" id="GO:0045892">
    <property type="term" value="P:negative regulation of DNA-templated transcription"/>
    <property type="evidence" value="ECO:0007669"/>
    <property type="project" value="TreeGrafter"/>
</dbReference>
<dbReference type="SMART" id="SM00866">
    <property type="entry name" value="UTRA"/>
    <property type="match status" value="1"/>
</dbReference>
<dbReference type="InterPro" id="IPR036390">
    <property type="entry name" value="WH_DNA-bd_sf"/>
</dbReference>
<organism evidence="5 6">
    <name type="scientific">Desulfamplus magnetovallimortis</name>
    <dbReference type="NCBI Taxonomy" id="1246637"/>
    <lineage>
        <taxon>Bacteria</taxon>
        <taxon>Pseudomonadati</taxon>
        <taxon>Thermodesulfobacteriota</taxon>
        <taxon>Desulfobacteria</taxon>
        <taxon>Desulfobacterales</taxon>
        <taxon>Desulfobacteraceae</taxon>
        <taxon>Desulfamplus</taxon>
    </lineage>
</organism>
<evidence type="ECO:0000313" key="5">
    <source>
        <dbReference type="EMBL" id="SLM28901.1"/>
    </source>
</evidence>
<dbReference type="InterPro" id="IPR000524">
    <property type="entry name" value="Tscrpt_reg_HTH_GntR"/>
</dbReference>
<dbReference type="InterPro" id="IPR050679">
    <property type="entry name" value="Bact_HTH_transcr_reg"/>
</dbReference>
<dbReference type="PROSITE" id="PS50949">
    <property type="entry name" value="HTH_GNTR"/>
    <property type="match status" value="1"/>
</dbReference>
<dbReference type="SMART" id="SM00345">
    <property type="entry name" value="HTH_GNTR"/>
    <property type="match status" value="1"/>
</dbReference>
<keyword evidence="1" id="KW-0805">Transcription regulation</keyword>
<keyword evidence="2" id="KW-0238">DNA-binding</keyword>
<dbReference type="RefSeq" id="WP_245809454.1">
    <property type="nucleotide sequence ID" value="NZ_LT828550.1"/>
</dbReference>
<dbReference type="Gene3D" id="3.40.1410.10">
    <property type="entry name" value="Chorismate lyase-like"/>
    <property type="match status" value="1"/>
</dbReference>
<dbReference type="InterPro" id="IPR028978">
    <property type="entry name" value="Chorismate_lyase_/UTRA_dom_sf"/>
</dbReference>
<feature type="domain" description="HTH gntR-type" evidence="4">
    <location>
        <begin position="12"/>
        <end position="79"/>
    </location>
</feature>
<evidence type="ECO:0000256" key="1">
    <source>
        <dbReference type="ARBA" id="ARBA00023015"/>
    </source>
</evidence>
<evidence type="ECO:0000259" key="4">
    <source>
        <dbReference type="PROSITE" id="PS50949"/>
    </source>
</evidence>
<dbReference type="EMBL" id="FWEV01000072">
    <property type="protein sequence ID" value="SLM28901.1"/>
    <property type="molecule type" value="Genomic_DNA"/>
</dbReference>
<dbReference type="AlphaFoldDB" id="A0A1W1H8V3"/>
<dbReference type="CDD" id="cd07377">
    <property type="entry name" value="WHTH_GntR"/>
    <property type="match status" value="1"/>
</dbReference>
<name>A0A1W1H8V3_9BACT</name>
<dbReference type="Pfam" id="PF07702">
    <property type="entry name" value="UTRA"/>
    <property type="match status" value="1"/>
</dbReference>
<evidence type="ECO:0000256" key="2">
    <source>
        <dbReference type="ARBA" id="ARBA00023125"/>
    </source>
</evidence>
<gene>
    <name evidence="5" type="ORF">MTBBW1_1630011</name>
</gene>
<dbReference type="PRINTS" id="PR00035">
    <property type="entry name" value="HTHGNTR"/>
</dbReference>
<dbReference type="GO" id="GO:0003700">
    <property type="term" value="F:DNA-binding transcription factor activity"/>
    <property type="evidence" value="ECO:0007669"/>
    <property type="project" value="InterPro"/>
</dbReference>
<dbReference type="Proteomes" id="UP000191931">
    <property type="component" value="Unassembled WGS sequence"/>
</dbReference>
<dbReference type="SUPFAM" id="SSF64288">
    <property type="entry name" value="Chorismate lyase-like"/>
    <property type="match status" value="1"/>
</dbReference>
<proteinExistence type="predicted"/>
<keyword evidence="6" id="KW-1185">Reference proteome</keyword>
<dbReference type="STRING" id="1246637.MTBBW1_1630011"/>
<keyword evidence="3" id="KW-0804">Transcription</keyword>
<dbReference type="Pfam" id="PF00392">
    <property type="entry name" value="GntR"/>
    <property type="match status" value="1"/>
</dbReference>